<dbReference type="Pfam" id="PF00239">
    <property type="entry name" value="Resolvase"/>
    <property type="match status" value="1"/>
</dbReference>
<evidence type="ECO:0000313" key="3">
    <source>
        <dbReference type="Proteomes" id="UP000326779"/>
    </source>
</evidence>
<dbReference type="InterPro" id="IPR006119">
    <property type="entry name" value="Resolv_N"/>
</dbReference>
<dbReference type="InterPro" id="IPR036162">
    <property type="entry name" value="Resolvase-like_N_sf"/>
</dbReference>
<dbReference type="AlphaFoldDB" id="A0A5P8M8J4"/>
<dbReference type="Proteomes" id="UP000326779">
    <property type="component" value="Chromosome"/>
</dbReference>
<sequence>MFAFFYKIMYNNGGHLIDTGNEDFCMRIGFTQGDPADCDFRQQIVTLTATGVDRLFLEETAVPGTIGNQLHEMLDSLQADDVVVIPSLAALSASNTQLIELIDQIYQKNAVLDVLDLRTFQQNTTLKMQRILTATVLESLRYAQKMERKRRREQQRKGIISAQAAGRYRGKQLEYSDTAPDPKKREIYHQIVSLLQATPRVGVSEIMHRTGVARQTVYNIKHRLEKK</sequence>
<gene>
    <name evidence="2" type="ORF">D1010_15270</name>
</gene>
<dbReference type="Gene3D" id="3.40.50.1390">
    <property type="entry name" value="Resolvase, N-terminal catalytic domain"/>
    <property type="match status" value="1"/>
</dbReference>
<protein>
    <recommendedName>
        <fullName evidence="1">Resolvase/invertase-type recombinase catalytic domain-containing protein</fullName>
    </recommendedName>
</protein>
<dbReference type="Gene3D" id="1.10.10.60">
    <property type="entry name" value="Homeodomain-like"/>
    <property type="match status" value="1"/>
</dbReference>
<accession>A0A5P8M8J4</accession>
<evidence type="ECO:0000259" key="1">
    <source>
        <dbReference type="SMART" id="SM00857"/>
    </source>
</evidence>
<name>A0A5P8M8J4_9LACO</name>
<dbReference type="SMART" id="SM00857">
    <property type="entry name" value="Resolvase"/>
    <property type="match status" value="1"/>
</dbReference>
<dbReference type="GO" id="GO:0003677">
    <property type="term" value="F:DNA binding"/>
    <property type="evidence" value="ECO:0007669"/>
    <property type="project" value="InterPro"/>
</dbReference>
<dbReference type="EMBL" id="CP045143">
    <property type="protein sequence ID" value="QFR24624.1"/>
    <property type="molecule type" value="Genomic_DNA"/>
</dbReference>
<evidence type="ECO:0000313" key="2">
    <source>
        <dbReference type="EMBL" id="QFR24624.1"/>
    </source>
</evidence>
<feature type="domain" description="Resolvase/invertase-type recombinase catalytic" evidence="1">
    <location>
        <begin position="27"/>
        <end position="168"/>
    </location>
</feature>
<reference evidence="2 3" key="1">
    <citation type="submission" date="2019-10" db="EMBL/GenBank/DDBJ databases">
        <title>The completed genome of Lactobacillus harbinensis M1.</title>
        <authorList>
            <person name="Zheng Y."/>
        </authorList>
    </citation>
    <scope>NUCLEOTIDE SEQUENCE [LARGE SCALE GENOMIC DNA]</scope>
    <source>
        <strain evidence="2 3">M1</strain>
    </source>
</reference>
<proteinExistence type="predicted"/>
<organism evidence="2 3">
    <name type="scientific">Schleiferilactobacillus harbinensis</name>
    <dbReference type="NCBI Taxonomy" id="304207"/>
    <lineage>
        <taxon>Bacteria</taxon>
        <taxon>Bacillati</taxon>
        <taxon>Bacillota</taxon>
        <taxon>Bacilli</taxon>
        <taxon>Lactobacillales</taxon>
        <taxon>Lactobacillaceae</taxon>
        <taxon>Schleiferilactobacillus</taxon>
    </lineage>
</organism>
<dbReference type="GO" id="GO:0000150">
    <property type="term" value="F:DNA strand exchange activity"/>
    <property type="evidence" value="ECO:0007669"/>
    <property type="project" value="InterPro"/>
</dbReference>
<dbReference type="SUPFAM" id="SSF53041">
    <property type="entry name" value="Resolvase-like"/>
    <property type="match status" value="1"/>
</dbReference>
<dbReference type="KEGG" id="lhb:D1010_15270"/>